<evidence type="ECO:0000313" key="3">
    <source>
        <dbReference type="Proteomes" id="UP000317835"/>
    </source>
</evidence>
<dbReference type="KEGG" id="tpla:ElP_18750"/>
<evidence type="ECO:0000313" key="2">
    <source>
        <dbReference type="EMBL" id="QDV33994.1"/>
    </source>
</evidence>
<reference evidence="2 3" key="1">
    <citation type="submission" date="2019-02" db="EMBL/GenBank/DDBJ databases">
        <title>Deep-cultivation of Planctomycetes and their phenomic and genomic characterization uncovers novel biology.</title>
        <authorList>
            <person name="Wiegand S."/>
            <person name="Jogler M."/>
            <person name="Boedeker C."/>
            <person name="Pinto D."/>
            <person name="Vollmers J."/>
            <person name="Rivas-Marin E."/>
            <person name="Kohn T."/>
            <person name="Peeters S.H."/>
            <person name="Heuer A."/>
            <person name="Rast P."/>
            <person name="Oberbeckmann S."/>
            <person name="Bunk B."/>
            <person name="Jeske O."/>
            <person name="Meyerdierks A."/>
            <person name="Storesund J.E."/>
            <person name="Kallscheuer N."/>
            <person name="Luecker S."/>
            <person name="Lage O.M."/>
            <person name="Pohl T."/>
            <person name="Merkel B.J."/>
            <person name="Hornburger P."/>
            <person name="Mueller R.-W."/>
            <person name="Bruemmer F."/>
            <person name="Labrenz M."/>
            <person name="Spormann A.M."/>
            <person name="Op den Camp H."/>
            <person name="Overmann J."/>
            <person name="Amann R."/>
            <person name="Jetten M.S.M."/>
            <person name="Mascher T."/>
            <person name="Medema M.H."/>
            <person name="Devos D.P."/>
            <person name="Kaster A.-K."/>
            <person name="Ovreas L."/>
            <person name="Rohde M."/>
            <person name="Galperin M.Y."/>
            <person name="Jogler C."/>
        </authorList>
    </citation>
    <scope>NUCLEOTIDE SEQUENCE [LARGE SCALE GENOMIC DNA]</scope>
    <source>
        <strain evidence="2 3">ElP</strain>
    </source>
</reference>
<sequence length="878" mass="96781">MQGLQAEDASRRGGPLLGWTIVAFATLLATGCSRYHYRERADLDVYAIQEQRRLDPRWSVPPRPVEAAALSRMADPDPPDAEPVPQDDPAARLFQVSRGRPFEFFGWRSRGSSPIEDLSWLEVLPRLPDGSVPLDQRTVMLLALVNSRDYQFAVEDLYLAGLGLTSARFEFMVQPFIGTIPAYLRSGGGINEVDRFTFDTNGLVRKQFYSGAQLLAQFTNALAFETSGGGIVNTATSVLTVTALQPLLRGGLTRIATQALSLEERGVLYALRDFSRFRRAFYVDTVAQGGYLGLLQQLQGIRNARENLEATARNLAETEALVAAGQAAPIQREQVAQQFQAAQLGLVSQEASLETALDFYRIGLGLPPELPVTLDDAPLRMFELSDPRLETLRDRNEALYLSLLQTDEAPPTGQLAEAAGALAAEFDELRAVLGDLTREFDAWRLSLGPIDPESGRLVPPPEGADPEAIRQFERAERAFDVLFGSDADRAPRREDRRPEILGEMAGLVQGIRGLPSSVFDEPDLGETRASSFLDAVADLGVRLRELGEPPLVGALGVAPRRVGVVDAIEGDILELAALREAIGSAPAEEVWEALRDLAGNEFRARYSDIFITQTQVRVYRIALTPVGLSVDRAIQIALANRLDLMNAKGQVTDAWRNVEVAANALKADLNLRYSGTLATDPGFDGIFRFDASASNHLFGLEYDAPLTRRLERNAYRASQITYQRARRAYMLTRDEVARQIRLDLRNLALTRRQFDIARESLLISARQLEEAEYTLRTSDEPNESVTLLLLNALSALLDAKNALIGNWVSYETARLTLYQDFDLMDIDERGVWTNELDLRTALAAGGDPGARSEDRLLGTDVVPPLPPLPGLVEEAEIP</sequence>
<dbReference type="Proteomes" id="UP000317835">
    <property type="component" value="Chromosome"/>
</dbReference>
<dbReference type="RefSeq" id="WP_145268554.1">
    <property type="nucleotide sequence ID" value="NZ_CP036426.1"/>
</dbReference>
<dbReference type="EMBL" id="CP036426">
    <property type="protein sequence ID" value="QDV33994.1"/>
    <property type="molecule type" value="Genomic_DNA"/>
</dbReference>
<organism evidence="2 3">
    <name type="scientific">Tautonia plasticadhaerens</name>
    <dbReference type="NCBI Taxonomy" id="2527974"/>
    <lineage>
        <taxon>Bacteria</taxon>
        <taxon>Pseudomonadati</taxon>
        <taxon>Planctomycetota</taxon>
        <taxon>Planctomycetia</taxon>
        <taxon>Isosphaerales</taxon>
        <taxon>Isosphaeraceae</taxon>
        <taxon>Tautonia</taxon>
    </lineage>
</organism>
<dbReference type="GO" id="GO:0015562">
    <property type="term" value="F:efflux transmembrane transporter activity"/>
    <property type="evidence" value="ECO:0007669"/>
    <property type="project" value="InterPro"/>
</dbReference>
<dbReference type="PANTHER" id="PTHR30203:SF33">
    <property type="entry name" value="BLR4455 PROTEIN"/>
    <property type="match status" value="1"/>
</dbReference>
<dbReference type="AlphaFoldDB" id="A0A518GZI0"/>
<accession>A0A518GZI0</accession>
<dbReference type="InterPro" id="IPR010131">
    <property type="entry name" value="MdtP/NodT-like"/>
</dbReference>
<gene>
    <name evidence="2" type="ORF">ElP_18750</name>
</gene>
<feature type="region of interest" description="Disordered" evidence="1">
    <location>
        <begin position="846"/>
        <end position="878"/>
    </location>
</feature>
<name>A0A518GZI0_9BACT</name>
<proteinExistence type="predicted"/>
<dbReference type="OrthoDB" id="235971at2"/>
<evidence type="ECO:0000256" key="1">
    <source>
        <dbReference type="SAM" id="MobiDB-lite"/>
    </source>
</evidence>
<dbReference type="PANTHER" id="PTHR30203">
    <property type="entry name" value="OUTER MEMBRANE CATION EFFLUX PROTEIN"/>
    <property type="match status" value="1"/>
</dbReference>
<protein>
    <submittedName>
        <fullName evidence="2">Outer membrane efflux protein</fullName>
    </submittedName>
</protein>
<keyword evidence="3" id="KW-1185">Reference proteome</keyword>
<dbReference type="SUPFAM" id="SSF56954">
    <property type="entry name" value="Outer membrane efflux proteins (OEP)"/>
    <property type="match status" value="2"/>
</dbReference>
<dbReference type="Gene3D" id="1.20.1600.10">
    <property type="entry name" value="Outer membrane efflux proteins (OEP)"/>
    <property type="match status" value="2"/>
</dbReference>